<evidence type="ECO:0000256" key="2">
    <source>
        <dbReference type="ARBA" id="ARBA00022777"/>
    </source>
</evidence>
<keyword evidence="1" id="KW-0808">Transferase</keyword>
<keyword evidence="5" id="KW-1185">Reference proteome</keyword>
<dbReference type="GO" id="GO:0006096">
    <property type="term" value="P:glycolytic process"/>
    <property type="evidence" value="ECO:0007669"/>
    <property type="project" value="InterPro"/>
</dbReference>
<dbReference type="PANTHER" id="PTHR47363:SF1">
    <property type="entry name" value="GLUCOKINASE"/>
    <property type="match status" value="1"/>
</dbReference>
<dbReference type="OrthoDB" id="257751at2"/>
<dbReference type="Pfam" id="PF02685">
    <property type="entry name" value="Glucokinase"/>
    <property type="match status" value="1"/>
</dbReference>
<proteinExistence type="inferred from homology"/>
<dbReference type="PANTHER" id="PTHR47363">
    <property type="entry name" value="GLUCOKINASE"/>
    <property type="match status" value="1"/>
</dbReference>
<comment type="caution">
    <text evidence="4">The sequence shown here is derived from an EMBL/GenBank/DDBJ whole genome shotgun (WGS) entry which is preliminary data.</text>
</comment>
<dbReference type="Gene3D" id="3.30.420.40">
    <property type="match status" value="1"/>
</dbReference>
<dbReference type="GO" id="GO:0005524">
    <property type="term" value="F:ATP binding"/>
    <property type="evidence" value="ECO:0007669"/>
    <property type="project" value="InterPro"/>
</dbReference>
<comment type="similarity">
    <text evidence="3">Belongs to the bacterial glucokinase family.</text>
</comment>
<evidence type="ECO:0000313" key="4">
    <source>
        <dbReference type="EMBL" id="TVM18742.1"/>
    </source>
</evidence>
<dbReference type="Gene3D" id="3.40.367.20">
    <property type="match status" value="1"/>
</dbReference>
<keyword evidence="2 4" id="KW-0418">Kinase</keyword>
<dbReference type="GO" id="GO:0005536">
    <property type="term" value="F:D-glucose binding"/>
    <property type="evidence" value="ECO:0007669"/>
    <property type="project" value="InterPro"/>
</dbReference>
<name>A0A7M3MH53_9BACT</name>
<evidence type="ECO:0000313" key="5">
    <source>
        <dbReference type="Proteomes" id="UP000448292"/>
    </source>
</evidence>
<dbReference type="RefSeq" id="WP_144301997.1">
    <property type="nucleotide sequence ID" value="NZ_QMIE01000003.1"/>
</dbReference>
<dbReference type="InterPro" id="IPR003836">
    <property type="entry name" value="Glucokinase"/>
</dbReference>
<dbReference type="SUPFAM" id="SSF53067">
    <property type="entry name" value="Actin-like ATPase domain"/>
    <property type="match status" value="1"/>
</dbReference>
<gene>
    <name evidence="4" type="ORF">DPQ33_04525</name>
</gene>
<dbReference type="InterPro" id="IPR043129">
    <property type="entry name" value="ATPase_NBD"/>
</dbReference>
<organism evidence="4 5">
    <name type="scientific">Oceanidesulfovibrio indonesiensis</name>
    <dbReference type="NCBI Taxonomy" id="54767"/>
    <lineage>
        <taxon>Bacteria</taxon>
        <taxon>Pseudomonadati</taxon>
        <taxon>Thermodesulfobacteriota</taxon>
        <taxon>Desulfovibrionia</taxon>
        <taxon>Desulfovibrionales</taxon>
        <taxon>Desulfovibrionaceae</taxon>
        <taxon>Oceanidesulfovibrio</taxon>
    </lineage>
</organism>
<dbReference type="EMBL" id="QMIE01000003">
    <property type="protein sequence ID" value="TVM18742.1"/>
    <property type="molecule type" value="Genomic_DNA"/>
</dbReference>
<reference evidence="4 5" key="1">
    <citation type="submission" date="2018-06" db="EMBL/GenBank/DDBJ databases">
        <title>Complete genome of Desulfovibrio indonesiensis P37SLT.</title>
        <authorList>
            <person name="Crispim J.S."/>
            <person name="Vidigal P.M.P."/>
            <person name="Silva L.C.F."/>
            <person name="Laguardia C.N."/>
            <person name="Araujo L.C."/>
            <person name="Dias R.S."/>
            <person name="Sousa M.P."/>
            <person name="Paula S.O."/>
            <person name="Silva C."/>
        </authorList>
    </citation>
    <scope>NUCLEOTIDE SEQUENCE [LARGE SCALE GENOMIC DNA]</scope>
    <source>
        <strain evidence="4 5">P37SLT</strain>
    </source>
</reference>
<evidence type="ECO:0000256" key="3">
    <source>
        <dbReference type="RuleBase" id="RU004046"/>
    </source>
</evidence>
<accession>A0A7M3MH53</accession>
<evidence type="ECO:0000256" key="1">
    <source>
        <dbReference type="ARBA" id="ARBA00022679"/>
    </source>
</evidence>
<dbReference type="AlphaFoldDB" id="A0A7M3MH53"/>
<dbReference type="Proteomes" id="UP000448292">
    <property type="component" value="Unassembled WGS sequence"/>
</dbReference>
<dbReference type="CDD" id="cd24008">
    <property type="entry name" value="ASKHA_NBD_GLK"/>
    <property type="match status" value="1"/>
</dbReference>
<protein>
    <submittedName>
        <fullName evidence="4">Glucokinase</fullName>
    </submittedName>
</protein>
<sequence>MATVLAADIGGTSSRFGQFTVGADGTLAMERTVRFPTAESGSFAALVERLAEEGIDTGAADAAVFAVPGAVRRGVYVSMPNVSWDIDLDALDGPFFKRTLMLINDFKAQALATRTPAVADAMPVKDGLAVEGGVVAVIGAGTGLGHAAVALDAPGRVAAIPAEMGHVAFSFYGEAEEAFHAFLRTRLGVPYAYGDVVVSGPGLSLIHEYLVGESLEPAGVAEQGNPQVLEWFSRFYGRAARHYALAVVAQGGVFVAGGVAAKNPALVDNDVFRNEFIISPTYGDLLATIPIWLNCNEESGLWGAAYMAAQRLDLVS</sequence>
<dbReference type="GO" id="GO:0004340">
    <property type="term" value="F:glucokinase activity"/>
    <property type="evidence" value="ECO:0007669"/>
    <property type="project" value="InterPro"/>
</dbReference>